<dbReference type="Proteomes" id="UP000195557">
    <property type="component" value="Unassembled WGS sequence"/>
</dbReference>
<accession>A0A1Y5I9L6</accession>
<organism evidence="1">
    <name type="scientific">Ostreococcus tauri</name>
    <name type="common">Marine green alga</name>
    <dbReference type="NCBI Taxonomy" id="70448"/>
    <lineage>
        <taxon>Eukaryota</taxon>
        <taxon>Viridiplantae</taxon>
        <taxon>Chlorophyta</taxon>
        <taxon>Mamiellophyceae</taxon>
        <taxon>Mamiellales</taxon>
        <taxon>Bathycoccaceae</taxon>
        <taxon>Ostreococcus</taxon>
    </lineage>
</organism>
<dbReference type="AlphaFoldDB" id="A0A1Y5I9L6"/>
<dbReference type="EMBL" id="KZ155803">
    <property type="protein sequence ID" value="OUS44763.1"/>
    <property type="molecule type" value="Genomic_DNA"/>
</dbReference>
<reference evidence="1" key="1">
    <citation type="submission" date="2017-04" db="EMBL/GenBank/DDBJ databases">
        <title>Population genomics of picophytoplankton unveils novel chromosome hypervariability.</title>
        <authorList>
            <consortium name="DOE Joint Genome Institute"/>
            <person name="Blanc-Mathieu R."/>
            <person name="Krasovec M."/>
            <person name="Hebrard M."/>
            <person name="Yau S."/>
            <person name="Desgranges E."/>
            <person name="Martin J."/>
            <person name="Schackwitz W."/>
            <person name="Kuo A."/>
            <person name="Salin G."/>
            <person name="Donnadieu C."/>
            <person name="Desdevises Y."/>
            <person name="Sanchez-Ferandin S."/>
            <person name="Moreau H."/>
            <person name="Rivals E."/>
            <person name="Grigoriev I.V."/>
            <person name="Grimsley N."/>
            <person name="Eyre-Walker A."/>
            <person name="Piganeau G."/>
        </authorList>
    </citation>
    <scope>NUCLEOTIDE SEQUENCE [LARGE SCALE GENOMIC DNA]</scope>
    <source>
        <strain evidence="1">RCC 1115</strain>
    </source>
</reference>
<name>A0A1Y5I9L6_OSTTA</name>
<protein>
    <submittedName>
        <fullName evidence="1">Uncharacterized protein</fullName>
    </submittedName>
</protein>
<proteinExistence type="predicted"/>
<sequence>MAQQLFCIEADDDQFQSVFPEELSEHSYPHASYLDAAKHLVSVRHSKLCNLKWGYQDPLEVARTLWQDLGTVAVRMSDGDQIDEDWLLFDAGTERAVIWHWFESEFDVSVAEDLAQVA</sequence>
<gene>
    <name evidence="1" type="ORF">BE221DRAFT_148204</name>
</gene>
<evidence type="ECO:0000313" key="1">
    <source>
        <dbReference type="EMBL" id="OUS44763.1"/>
    </source>
</evidence>